<proteinExistence type="predicted"/>
<reference evidence="1" key="1">
    <citation type="submission" date="2023-10" db="EMBL/GenBank/DDBJ databases">
        <authorList>
            <person name="Chen Y."/>
            <person name="Shah S."/>
            <person name="Dougan E. K."/>
            <person name="Thang M."/>
            <person name="Chan C."/>
        </authorList>
    </citation>
    <scope>NUCLEOTIDE SEQUENCE [LARGE SCALE GENOMIC DNA]</scope>
</reference>
<feature type="non-terminal residue" evidence="1">
    <location>
        <position position="280"/>
    </location>
</feature>
<dbReference type="Proteomes" id="UP001189429">
    <property type="component" value="Unassembled WGS sequence"/>
</dbReference>
<accession>A0ABN9UPE8</accession>
<dbReference type="Gene3D" id="3.40.30.10">
    <property type="entry name" value="Glutaredoxin"/>
    <property type="match status" value="1"/>
</dbReference>
<protein>
    <submittedName>
        <fullName evidence="1">Uncharacterized protein</fullName>
    </submittedName>
</protein>
<evidence type="ECO:0000313" key="2">
    <source>
        <dbReference type="Proteomes" id="UP001189429"/>
    </source>
</evidence>
<comment type="caution">
    <text evidence="1">The sequence shown here is derived from an EMBL/GenBank/DDBJ whole genome shotgun (WGS) entry which is preliminary data.</text>
</comment>
<gene>
    <name evidence="1" type="ORF">PCOR1329_LOCUS50388</name>
</gene>
<sequence>MKLFIDGTVFDYDPHQGRGWQQIVKWVNRHIDRDHIISKVDDIEHYLHDNELNVVGLYQDGYNSTAFGVSARHFDDVIFAEARGSEVSRGIAEKLAVHATLTCETMTVGQSHEGKKALTLPRADMKCSDAPRNPQRPEWTDTFKVEVAGTEMSVSRADSNGGWQQNLQIKCCDDESHPSGEQKKLVKIDVPSVVMFMPHDERFAVYDGDMEDTHALDRWISGRRLPMVMSLNDQTAEKLLAGRETPVLFLIRKDEGAEPEGVLREAAKQLRGRILICFSG</sequence>
<keyword evidence="2" id="KW-1185">Reference proteome</keyword>
<organism evidence="1 2">
    <name type="scientific">Prorocentrum cordatum</name>
    <dbReference type="NCBI Taxonomy" id="2364126"/>
    <lineage>
        <taxon>Eukaryota</taxon>
        <taxon>Sar</taxon>
        <taxon>Alveolata</taxon>
        <taxon>Dinophyceae</taxon>
        <taxon>Prorocentrales</taxon>
        <taxon>Prorocentraceae</taxon>
        <taxon>Prorocentrum</taxon>
    </lineage>
</organism>
<evidence type="ECO:0000313" key="1">
    <source>
        <dbReference type="EMBL" id="CAK0861831.1"/>
    </source>
</evidence>
<dbReference type="Pfam" id="PF13848">
    <property type="entry name" value="Thioredoxin_6"/>
    <property type="match status" value="1"/>
</dbReference>
<name>A0ABN9UPE8_9DINO</name>
<dbReference type="EMBL" id="CAUYUJ010016097">
    <property type="protein sequence ID" value="CAK0861831.1"/>
    <property type="molecule type" value="Genomic_DNA"/>
</dbReference>